<dbReference type="OrthoDB" id="72892at2759"/>
<sequence>MVDGDDKSEVEGEEVPTFEVKVTHEAKLRELLHKVNSIEIKLCSDGVKEFIKLLEGNTGGDLLYLYVRSSSKFSELLDAWKLRRGKPGLSYVLSLVSTVLGHPYGMYDPKNVERISISRVLDKFAKLLIEEYMADVYKELNSKEVKCQKAALLLMASIVRRGSGLASEFAKKFDFKLKVFSKLAEYKKNRNEKRMKRSLRKAFVGFAMSFLEVGRPGLLRWVLQQKEMYSGVFRGLGNDDDETVIYVLCTLRDRILVEESLVPPGLRSVLFGSVTLEQLVSISGRENGGPAAELSYRILVLVCTDPCNGLMPDLKRRPSPLKGNPKRLVGLMKKLKATEIGYHRDLLLAIVCGSPSFGSAYMEDFPYNLEDFASPTWFATVSLAANLVSSVGTGCHFGFLDSQCHPTSFDNEDVQSILKCLFPRPFSRSVINKGLLHSDFLVKHGTLRLLLEALKLLDSFIGALNHSSYLRDQMMQGWASLKQEIQNEVRTSLPDPQVLLTLLSSLTRHSTRESCLKRTADLENFTERSSSNVKKLKMNFENEDTDIVVSGIGSAQDIALPAESERPVGSLAADETDDGKDLMGVIAEIWGLELHSVHLITLKDTEMFFQTKLLDALKIYIRTIPNVLEGSFEFFINLLSNPLALPTSMQCCLLSLLVEYVGFLPSSGIPIRTPPLMYKHLQPFINLLIFSPNSDIKDLSYGLARAAIFSTGAFDRNLDEIGAWFLFLPGYNRVKMPAKVLGVELLHSLSQVVISFLCDAISTIGNNLFKYWDIVKHYTCHLKGVKDVSPSFSPLVVCVLQKCLRLLTSESGSFTLPEKSIISLYVCNTLKYLLQTQVDAGLLSALVELVMSEKLGDCCRVVDDSGDLFCEWRPLKNLLIFSQSISHQQTSCIFSTDKTAMPVDSSFASILDEVKRFVSSGGGGNIAGITKSFSSSIICTSPDGILKNFPSVMTISCNLLGVPMPILSLVFFLEQGLLTSVSKLWPDIFFPGLEMALSISHCEGKEDDASENDFGAGESAAAFTFFLKQAPFHVLFPAIMNIDGPYSLEPLKIQDLLLTKLSDSTADCHRISYLRLVLFWIHQIQSSYKIKPLVKLQQLAEICFNLVENLLAQLLVLKTDSDCSRNSVVPLSRQDIKEVAESIFCHPAVLASLSCPLDCKEDLANINMVDSLDMLISLSRQRIHKLDHHVLNILTGTSEYLLALCNGQDSVPKVNKNANKQLVRTVKAPVQRLILEAREKFDLCIHTKDLMPLLPTFYALHALIHFISPFDLLELVQWMVSRVDMENVTVWKNSKICALSVGFCIAAGAFKTLSSYLEQPITRRVPYNLLWEIEEDNINVDIIEEVYIKVVNFAMRFEPEFADICLLEAVNTGYRQKYNEQTIFHPLSLVLSRVLSITPVELLSHCIYRTNKTKAKLLFLLTERSSLHLSIFGNLFLDILKKDFPHKDNVMVESCGLALSDEDFMMLLPAALSYLKSMFMKFGNQYHRHFEDISSLYSRILLNGFLHWKSFVSGNIFEEEYGEFLPSSTQELLSIVDGTLLGKSIHMLQFHFAFSGVSMKMKKRLKQFDKIFPRSNAHDELLDCDVGEMDSHSLNQSLNHINRVVAKISFCRILLFMENNQIMPLPKETKGDLKEVSLEIGSNSESSRMRFMNILVSSWQWITKKLPLISDSSAKEKRIDSSTLYKHLGVFILKSIFELTAEMHDGLVQLQSVPFLEELMKSALLYRFEDPTTLKALRGILTLLSDGQFSRVPYIQLLVAHSQFAPTIHSVSKSSGCPPIGAFSRPMSSILRSLIPSTKHNAVSGESDVETAKLYVRQLEVIKLLCVLFPVKAHQAGFDSGKDFGINFKELHLLLLSSYGATLSEVDLEIYSLMNKIESVDGSDIVNIAEMDYQWGRAALKVRKEWAVEQDISSGIMTDTATNEERRKSQFRENLSIDPKICASTVLYFPYDAIACDEPFSLNKVQFDYTRDILQAHSPVVENIDRYDPVFILHFSIHSLSLGYIEPVEFAGLGLLAVAFVSMSSSDDRIRKMSYETLGLFKHALEKCQKRKDVMQLRLLMNYVQNGVQEPWQKIPSVIALFAAEASFVLLDPSHDHYTTISKLLMQSSRVNMKGVPFFHNFFWSSTVNFKAERLWILRLLYAGLNLDDDAQIYIRNSIIETILSFYVSPLSDNDLKELILQIVKKSVKLHKMARYLAEHCGLFSWLSSILSFSTRRLFKDEKSFFLMQLLVVLEVVNDVISSRNITEWLQKDALEQLMELSSHLYKIFFGDATLIKENVALVNPFLQIMIATLKISQKRKIYQPHFTLSVEGLYQIYEAVDVYNYADSCPCAEVALKAVLMGTPPVALFHMNRDKLSSFVMWAISTALKSDSAQMLQFKESHPCFTISLEEEVYEDSLISKLIRWLSAAVILGKLSWKSNDLGPEFSNRSKLGTLQSLLDLIGNPCGESIQNRFGCEDLLASTIFYLQQLLGINCRVLPSVISALCLLFCASNFAESRSAFFHDNETLVASLCSKIRCPAEANPAWRWSFYQPWKDRSLELTELQKMDEQQACQTLLVIFANVLRNKSLDLQVLSPLDVERCGVYEWEKGIIGNCSANSNSDK</sequence>
<dbReference type="Proteomes" id="UP000327013">
    <property type="component" value="Chromosome 8"/>
</dbReference>
<dbReference type="InterPro" id="IPR016024">
    <property type="entry name" value="ARM-type_fold"/>
</dbReference>
<evidence type="ECO:0000313" key="4">
    <source>
        <dbReference type="Proteomes" id="UP000327013"/>
    </source>
</evidence>
<dbReference type="InterPro" id="IPR032436">
    <property type="entry name" value="URB1_C"/>
</dbReference>
<reference evidence="3 4" key="1">
    <citation type="submission" date="2019-06" db="EMBL/GenBank/DDBJ databases">
        <title>A chromosomal-level reference genome of Carpinus fangiana (Coryloideae, Betulaceae).</title>
        <authorList>
            <person name="Yang X."/>
            <person name="Wang Z."/>
            <person name="Zhang L."/>
            <person name="Hao G."/>
            <person name="Liu J."/>
            <person name="Yang Y."/>
        </authorList>
    </citation>
    <scope>NUCLEOTIDE SEQUENCE [LARGE SCALE GENOMIC DNA]</scope>
    <source>
        <strain evidence="3">Cfa_2016G</strain>
        <tissue evidence="3">Leaf</tissue>
    </source>
</reference>
<feature type="domain" description="URB1 N-terminal" evidence="1">
    <location>
        <begin position="74"/>
        <end position="379"/>
    </location>
</feature>
<dbReference type="SUPFAM" id="SSF48371">
    <property type="entry name" value="ARM repeat"/>
    <property type="match status" value="1"/>
</dbReference>
<evidence type="ECO:0008006" key="5">
    <source>
        <dbReference type="Google" id="ProtNLM"/>
    </source>
</evidence>
<organism evidence="3 4">
    <name type="scientific">Carpinus fangiana</name>
    <dbReference type="NCBI Taxonomy" id="176857"/>
    <lineage>
        <taxon>Eukaryota</taxon>
        <taxon>Viridiplantae</taxon>
        <taxon>Streptophyta</taxon>
        <taxon>Embryophyta</taxon>
        <taxon>Tracheophyta</taxon>
        <taxon>Spermatophyta</taxon>
        <taxon>Magnoliopsida</taxon>
        <taxon>eudicotyledons</taxon>
        <taxon>Gunneridae</taxon>
        <taxon>Pentapetalae</taxon>
        <taxon>rosids</taxon>
        <taxon>fabids</taxon>
        <taxon>Fagales</taxon>
        <taxon>Betulaceae</taxon>
        <taxon>Carpinus</taxon>
    </lineage>
</organism>
<dbReference type="Pfam" id="PF11707">
    <property type="entry name" value="Npa1"/>
    <property type="match status" value="1"/>
</dbReference>
<evidence type="ECO:0000259" key="1">
    <source>
        <dbReference type="Pfam" id="PF11707"/>
    </source>
</evidence>
<keyword evidence="4" id="KW-1185">Reference proteome</keyword>
<proteinExistence type="predicted"/>
<feature type="domain" description="URB1 C-terminal" evidence="2">
    <location>
        <begin position="2016"/>
        <end position="2206"/>
    </location>
</feature>
<dbReference type="PANTHER" id="PTHR13500">
    <property type="entry name" value="NUCLEOLAR PRERIBOSOMAL-ASSOCIATED PROTEIN 1"/>
    <property type="match status" value="1"/>
</dbReference>
<dbReference type="GO" id="GO:0005730">
    <property type="term" value="C:nucleolus"/>
    <property type="evidence" value="ECO:0007669"/>
    <property type="project" value="TreeGrafter"/>
</dbReference>
<dbReference type="GO" id="GO:0000466">
    <property type="term" value="P:maturation of 5.8S rRNA from tricistronic rRNA transcript (SSU-rRNA, 5.8S rRNA, LSU-rRNA)"/>
    <property type="evidence" value="ECO:0007669"/>
    <property type="project" value="TreeGrafter"/>
</dbReference>
<name>A0A5N6RTH1_9ROSI</name>
<protein>
    <recommendedName>
        <fullName evidence="5">Nucleolar pre-ribosomal-associated protein 1 N-terminal domain-containing protein</fullName>
    </recommendedName>
</protein>
<evidence type="ECO:0000313" key="3">
    <source>
        <dbReference type="EMBL" id="KAE8125572.1"/>
    </source>
</evidence>
<accession>A0A5N6RTH1</accession>
<dbReference type="PANTHER" id="PTHR13500:SF0">
    <property type="entry name" value="NUCLEOLAR PRE-RIBOSOMAL-ASSOCIATED PROTEIN 1"/>
    <property type="match status" value="1"/>
</dbReference>
<dbReference type="InterPro" id="IPR039844">
    <property type="entry name" value="URB1"/>
</dbReference>
<gene>
    <name evidence="3" type="ORF">FH972_020357</name>
</gene>
<dbReference type="GO" id="GO:0000463">
    <property type="term" value="P:maturation of LSU-rRNA from tricistronic rRNA transcript (SSU-rRNA, 5.8S rRNA, LSU-rRNA)"/>
    <property type="evidence" value="ECO:0007669"/>
    <property type="project" value="TreeGrafter"/>
</dbReference>
<dbReference type="EMBL" id="CM017328">
    <property type="protein sequence ID" value="KAE8125572.1"/>
    <property type="molecule type" value="Genomic_DNA"/>
</dbReference>
<dbReference type="Pfam" id="PF16201">
    <property type="entry name" value="NopRA1"/>
    <property type="match status" value="1"/>
</dbReference>
<evidence type="ECO:0000259" key="2">
    <source>
        <dbReference type="Pfam" id="PF16201"/>
    </source>
</evidence>
<dbReference type="InterPro" id="IPR021714">
    <property type="entry name" value="URB1_N"/>
</dbReference>